<name>A0A1H1YJ42_MUCMA</name>
<protein>
    <submittedName>
        <fullName evidence="3">ADP-heptose:LPS heptosyltransferase</fullName>
    </submittedName>
</protein>
<dbReference type="OrthoDB" id="9768048at2"/>
<keyword evidence="4" id="KW-1185">Reference proteome</keyword>
<dbReference type="SUPFAM" id="SSF53756">
    <property type="entry name" value="UDP-Glycosyltransferase/glycogen phosphorylase"/>
    <property type="match status" value="1"/>
</dbReference>
<dbReference type="PANTHER" id="PTHR30160:SF22">
    <property type="entry name" value="LIPOPOLYSACCHARIDE CORE BIOSYNTHESIS PROTEIN"/>
    <property type="match status" value="1"/>
</dbReference>
<dbReference type="AlphaFoldDB" id="A0A1H1YJ42"/>
<evidence type="ECO:0000256" key="1">
    <source>
        <dbReference type="ARBA" id="ARBA00022676"/>
    </source>
</evidence>
<dbReference type="PANTHER" id="PTHR30160">
    <property type="entry name" value="TETRAACYLDISACCHARIDE 4'-KINASE-RELATED"/>
    <property type="match status" value="1"/>
</dbReference>
<evidence type="ECO:0000313" key="3">
    <source>
        <dbReference type="EMBL" id="SDT21404.1"/>
    </source>
</evidence>
<reference evidence="3 4" key="1">
    <citation type="submission" date="2016-10" db="EMBL/GenBank/DDBJ databases">
        <authorList>
            <person name="de Groot N.N."/>
        </authorList>
    </citation>
    <scope>NUCLEOTIDE SEQUENCE [LARGE SCALE GENOMIC DNA]</scope>
    <source>
        <strain evidence="3 4">MP1X4</strain>
    </source>
</reference>
<dbReference type="Gene3D" id="3.40.50.2000">
    <property type="entry name" value="Glycogen Phosphorylase B"/>
    <property type="match status" value="2"/>
</dbReference>
<dbReference type="GO" id="GO:0005829">
    <property type="term" value="C:cytosol"/>
    <property type="evidence" value="ECO:0007669"/>
    <property type="project" value="TreeGrafter"/>
</dbReference>
<accession>A0A1H1YJ42</accession>
<dbReference type="STRING" id="652787.SAMN05216490_2754"/>
<organism evidence="3 4">
    <name type="scientific">Mucilaginibacter mallensis</name>
    <dbReference type="NCBI Taxonomy" id="652787"/>
    <lineage>
        <taxon>Bacteria</taxon>
        <taxon>Pseudomonadati</taxon>
        <taxon>Bacteroidota</taxon>
        <taxon>Sphingobacteriia</taxon>
        <taxon>Sphingobacteriales</taxon>
        <taxon>Sphingobacteriaceae</taxon>
        <taxon>Mucilaginibacter</taxon>
    </lineage>
</organism>
<evidence type="ECO:0000256" key="2">
    <source>
        <dbReference type="ARBA" id="ARBA00022679"/>
    </source>
</evidence>
<dbReference type="Pfam" id="PF01075">
    <property type="entry name" value="Glyco_transf_9"/>
    <property type="match status" value="1"/>
</dbReference>
<dbReference type="GO" id="GO:0009244">
    <property type="term" value="P:lipopolysaccharide core region biosynthetic process"/>
    <property type="evidence" value="ECO:0007669"/>
    <property type="project" value="TreeGrafter"/>
</dbReference>
<dbReference type="Proteomes" id="UP000199679">
    <property type="component" value="Chromosome I"/>
</dbReference>
<keyword evidence="1" id="KW-0328">Glycosyltransferase</keyword>
<sequence>MPGPKHILVMRFSAMGDVAMTVPVVKALLDQNPEVTLTYISRPEFAEFFKNIPRLKYYPADLKELYKGFGGLIKLFNHLKNQEHFDAVADLHNNLRTQILRRLFRLTGVKTAALDKGRAEKKLLTRFPNKVLKPLKRTVERYADVFRKIGFYVTLDYKLVKKSKPLADDIIKITGEKTSPWIGISPFAKHKGKILPLEKMEEVIAELNKQDVKIFLFGGSISEQEICNEWEKRYANVVSTIRILNMQQEFVLINNLDVMLSMDSAGMHLASLEGTPVISVWGATHHYAGFLGYGQSENDIVADTIECRPCSVYGNKPCFRKDYACLNRIKAETIVDKLTQYTR</sequence>
<dbReference type="InterPro" id="IPR051199">
    <property type="entry name" value="LPS_LOS_Heptosyltrfase"/>
</dbReference>
<dbReference type="InterPro" id="IPR002201">
    <property type="entry name" value="Glyco_trans_9"/>
</dbReference>
<proteinExistence type="predicted"/>
<dbReference type="EMBL" id="LT629740">
    <property type="protein sequence ID" value="SDT21404.1"/>
    <property type="molecule type" value="Genomic_DNA"/>
</dbReference>
<evidence type="ECO:0000313" key="4">
    <source>
        <dbReference type="Proteomes" id="UP000199679"/>
    </source>
</evidence>
<dbReference type="GO" id="GO:0008713">
    <property type="term" value="F:ADP-heptose-lipopolysaccharide heptosyltransferase activity"/>
    <property type="evidence" value="ECO:0007669"/>
    <property type="project" value="TreeGrafter"/>
</dbReference>
<dbReference type="CDD" id="cd03789">
    <property type="entry name" value="GT9_LPS_heptosyltransferase"/>
    <property type="match status" value="1"/>
</dbReference>
<keyword evidence="2 3" id="KW-0808">Transferase</keyword>
<gene>
    <name evidence="3" type="ORF">SAMN05216490_2754</name>
</gene>